<keyword evidence="4" id="KW-1133">Transmembrane helix</keyword>
<evidence type="ECO:0000256" key="2">
    <source>
        <dbReference type="ARBA" id="ARBA00008854"/>
    </source>
</evidence>
<keyword evidence="3" id="KW-0812">Transmembrane</keyword>
<evidence type="ECO:0000256" key="6">
    <source>
        <dbReference type="SAM" id="SignalP"/>
    </source>
</evidence>
<sequence>MNRPTLLHRWLRPFLLALATLSLASCGINSVPTAQEEVKAKWGDVQANFQRRANLVDNLVATVKAAAAHEESTLRGVTEARAKATSVQVNAADLGDPAKIAQFAQAQGALSQSLGRLLATVEAYPNLKANENFLTLQSQLEGTENRIAVSIRDYNEAVRAYNTQVRTFPTMIGAKIRGAEVMAPYQAATPGAEVAPKVNFGT</sequence>
<dbReference type="Proteomes" id="UP000552700">
    <property type="component" value="Unassembled WGS sequence"/>
</dbReference>
<accession>A0A841IZK9</accession>
<evidence type="ECO:0000256" key="1">
    <source>
        <dbReference type="ARBA" id="ARBA00004167"/>
    </source>
</evidence>
<protein>
    <submittedName>
        <fullName evidence="7">LemA protein</fullName>
    </submittedName>
</protein>
<feature type="chain" id="PRO_5032295519" evidence="6">
    <location>
        <begin position="25"/>
        <end position="202"/>
    </location>
</feature>
<name>A0A841IZK9_9SPHN</name>
<dbReference type="SUPFAM" id="SSF140478">
    <property type="entry name" value="LemA-like"/>
    <property type="match status" value="1"/>
</dbReference>
<dbReference type="GO" id="GO:0016020">
    <property type="term" value="C:membrane"/>
    <property type="evidence" value="ECO:0007669"/>
    <property type="project" value="UniProtKB-SubCell"/>
</dbReference>
<dbReference type="PANTHER" id="PTHR34478">
    <property type="entry name" value="PROTEIN LEMA"/>
    <property type="match status" value="1"/>
</dbReference>
<dbReference type="Pfam" id="PF04011">
    <property type="entry name" value="LemA"/>
    <property type="match status" value="1"/>
</dbReference>
<organism evidence="7 8">
    <name type="scientific">Sphingobium subterraneum</name>
    <dbReference type="NCBI Taxonomy" id="627688"/>
    <lineage>
        <taxon>Bacteria</taxon>
        <taxon>Pseudomonadati</taxon>
        <taxon>Pseudomonadota</taxon>
        <taxon>Alphaproteobacteria</taxon>
        <taxon>Sphingomonadales</taxon>
        <taxon>Sphingomonadaceae</taxon>
        <taxon>Sphingobium</taxon>
    </lineage>
</organism>
<comment type="similarity">
    <text evidence="2">Belongs to the LemA family.</text>
</comment>
<keyword evidence="5" id="KW-0472">Membrane</keyword>
<reference evidence="7 8" key="1">
    <citation type="submission" date="2020-08" db="EMBL/GenBank/DDBJ databases">
        <title>Genomic Encyclopedia of Type Strains, Phase IV (KMG-IV): sequencing the most valuable type-strain genomes for metagenomic binning, comparative biology and taxonomic classification.</title>
        <authorList>
            <person name="Goeker M."/>
        </authorList>
    </citation>
    <scope>NUCLEOTIDE SEQUENCE [LARGE SCALE GENOMIC DNA]</scope>
    <source>
        <strain evidence="7 8">DSM 102255</strain>
    </source>
</reference>
<evidence type="ECO:0000256" key="5">
    <source>
        <dbReference type="ARBA" id="ARBA00023136"/>
    </source>
</evidence>
<comment type="subcellular location">
    <subcellularLocation>
        <location evidence="1">Membrane</location>
        <topology evidence="1">Single-pass membrane protein</topology>
    </subcellularLocation>
</comment>
<dbReference type="InterPro" id="IPR023353">
    <property type="entry name" value="LemA-like_dom_sf"/>
</dbReference>
<evidence type="ECO:0000256" key="4">
    <source>
        <dbReference type="ARBA" id="ARBA00022989"/>
    </source>
</evidence>
<dbReference type="Gene3D" id="1.20.1440.20">
    <property type="entry name" value="LemA-like domain"/>
    <property type="match status" value="1"/>
</dbReference>
<evidence type="ECO:0000313" key="7">
    <source>
        <dbReference type="EMBL" id="MBB6122706.1"/>
    </source>
</evidence>
<comment type="caution">
    <text evidence="7">The sequence shown here is derived from an EMBL/GenBank/DDBJ whole genome shotgun (WGS) entry which is preliminary data.</text>
</comment>
<dbReference type="RefSeq" id="WP_184077048.1">
    <property type="nucleotide sequence ID" value="NZ_JACIJP010000001.1"/>
</dbReference>
<proteinExistence type="inferred from homology"/>
<feature type="signal peptide" evidence="6">
    <location>
        <begin position="1"/>
        <end position="24"/>
    </location>
</feature>
<keyword evidence="6" id="KW-0732">Signal</keyword>
<evidence type="ECO:0000256" key="3">
    <source>
        <dbReference type="ARBA" id="ARBA00022692"/>
    </source>
</evidence>
<dbReference type="InterPro" id="IPR007156">
    <property type="entry name" value="MamQ_LemA"/>
</dbReference>
<gene>
    <name evidence="7" type="ORF">FHS92_000413</name>
</gene>
<dbReference type="AlphaFoldDB" id="A0A841IZK9"/>
<keyword evidence="8" id="KW-1185">Reference proteome</keyword>
<dbReference type="PROSITE" id="PS51257">
    <property type="entry name" value="PROKAR_LIPOPROTEIN"/>
    <property type="match status" value="1"/>
</dbReference>
<dbReference type="EMBL" id="JACIJP010000001">
    <property type="protein sequence ID" value="MBB6122706.1"/>
    <property type="molecule type" value="Genomic_DNA"/>
</dbReference>
<evidence type="ECO:0000313" key="8">
    <source>
        <dbReference type="Proteomes" id="UP000552700"/>
    </source>
</evidence>
<dbReference type="PANTHER" id="PTHR34478:SF2">
    <property type="entry name" value="MEMBRANE PROTEIN"/>
    <property type="match status" value="1"/>
</dbReference>